<dbReference type="Pfam" id="PF00583">
    <property type="entry name" value="Acetyltransf_1"/>
    <property type="match status" value="1"/>
</dbReference>
<dbReference type="InterPro" id="IPR000182">
    <property type="entry name" value="GNAT_dom"/>
</dbReference>
<organism evidence="2 3">
    <name type="scientific">Staphylococcus schweitzeri</name>
    <dbReference type="NCBI Taxonomy" id="1654388"/>
    <lineage>
        <taxon>Bacteria</taxon>
        <taxon>Bacillati</taxon>
        <taxon>Bacillota</taxon>
        <taxon>Bacilli</taxon>
        <taxon>Bacillales</taxon>
        <taxon>Staphylococcaceae</taxon>
        <taxon>Staphylococcus</taxon>
    </lineage>
</organism>
<dbReference type="SUPFAM" id="SSF55729">
    <property type="entry name" value="Acyl-CoA N-acyltransferases (Nat)"/>
    <property type="match status" value="1"/>
</dbReference>
<proteinExistence type="predicted"/>
<gene>
    <name evidence="2" type="ORF">ERS140147_02556</name>
</gene>
<dbReference type="Gene3D" id="3.40.630.30">
    <property type="match status" value="1"/>
</dbReference>
<sequence length="65" mass="7343">MIKNLEVVAVINNVVVGHGLLSEVYVDNKDCREIGLVLMQLSVDIYHQNKGIGKRLIQALKKKHF</sequence>
<name>A0A077UNJ3_9STAP</name>
<reference evidence="2 3" key="1">
    <citation type="submission" date="2014-05" db="EMBL/GenBank/DDBJ databases">
        <authorList>
            <person name="Aslett A.Martin."/>
            <person name="De Silva Nishadi"/>
        </authorList>
    </citation>
    <scope>NUCLEOTIDE SEQUENCE [LARGE SCALE GENOMIC DNA]</scope>
</reference>
<dbReference type="InterPro" id="IPR016181">
    <property type="entry name" value="Acyl_CoA_acyltransferase"/>
</dbReference>
<dbReference type="Proteomes" id="UP000044616">
    <property type="component" value="Unassembled WGS sequence"/>
</dbReference>
<feature type="domain" description="N-acetyltransferase" evidence="1">
    <location>
        <begin position="7"/>
        <end position="63"/>
    </location>
</feature>
<accession>A0A077UNJ3</accession>
<evidence type="ECO:0000313" key="3">
    <source>
        <dbReference type="Proteomes" id="UP000044616"/>
    </source>
</evidence>
<keyword evidence="2" id="KW-0808">Transferase</keyword>
<dbReference type="EMBL" id="CCEH01000035">
    <property type="protein sequence ID" value="CDR29347.1"/>
    <property type="molecule type" value="Genomic_DNA"/>
</dbReference>
<dbReference type="AlphaFoldDB" id="A0A077UNJ3"/>
<evidence type="ECO:0000313" key="2">
    <source>
        <dbReference type="EMBL" id="CDR29347.1"/>
    </source>
</evidence>
<dbReference type="GO" id="GO:0016747">
    <property type="term" value="F:acyltransferase activity, transferring groups other than amino-acyl groups"/>
    <property type="evidence" value="ECO:0007669"/>
    <property type="project" value="InterPro"/>
</dbReference>
<protein>
    <submittedName>
        <fullName evidence="2">Acetyltransferase</fullName>
    </submittedName>
</protein>
<evidence type="ECO:0000259" key="1">
    <source>
        <dbReference type="Pfam" id="PF00583"/>
    </source>
</evidence>